<evidence type="ECO:0000256" key="1">
    <source>
        <dbReference type="SAM" id="MobiDB-lite"/>
    </source>
</evidence>
<feature type="region of interest" description="Disordered" evidence="1">
    <location>
        <begin position="96"/>
        <end position="118"/>
    </location>
</feature>
<dbReference type="GO" id="GO:0003676">
    <property type="term" value="F:nucleic acid binding"/>
    <property type="evidence" value="ECO:0007669"/>
    <property type="project" value="InterPro"/>
</dbReference>
<dbReference type="InterPro" id="IPR035979">
    <property type="entry name" value="RBD_domain_sf"/>
</dbReference>
<proteinExistence type="predicted"/>
<name>A0A0N4ZH46_PARTI</name>
<dbReference type="Proteomes" id="UP000038045">
    <property type="component" value="Unplaced"/>
</dbReference>
<accession>A0A0N4ZH46</accession>
<evidence type="ECO:0000313" key="3">
    <source>
        <dbReference type="WBParaSite" id="PTRK_0000721000.1"/>
    </source>
</evidence>
<organism evidence="2 3">
    <name type="scientific">Parastrongyloides trichosuri</name>
    <name type="common">Possum-specific nematode worm</name>
    <dbReference type="NCBI Taxonomy" id="131310"/>
    <lineage>
        <taxon>Eukaryota</taxon>
        <taxon>Metazoa</taxon>
        <taxon>Ecdysozoa</taxon>
        <taxon>Nematoda</taxon>
        <taxon>Chromadorea</taxon>
        <taxon>Rhabditida</taxon>
        <taxon>Tylenchina</taxon>
        <taxon>Panagrolaimomorpha</taxon>
        <taxon>Strongyloidoidea</taxon>
        <taxon>Strongyloididae</taxon>
        <taxon>Parastrongyloides</taxon>
    </lineage>
</organism>
<sequence length="126" mass="14545">MDVDVNDQIMNEETFDDNNNEEFYSLKLINLDTRCSPFDLMQFSTSYGLNPCYVDSFRDGIGIVAFRKMNDLKKFVELLNVTPAIPLLMGGLTSFSIDDTEKNKGRKRRGERDDDTTLSKCFKQDY</sequence>
<evidence type="ECO:0000313" key="2">
    <source>
        <dbReference type="Proteomes" id="UP000038045"/>
    </source>
</evidence>
<dbReference type="SUPFAM" id="SSF54928">
    <property type="entry name" value="RNA-binding domain, RBD"/>
    <property type="match status" value="1"/>
</dbReference>
<dbReference type="WBParaSite" id="PTRK_0000721000.1">
    <property type="protein sequence ID" value="PTRK_0000721000.1"/>
    <property type="gene ID" value="PTRK_0000721000"/>
</dbReference>
<keyword evidence="2" id="KW-1185">Reference proteome</keyword>
<protein>
    <submittedName>
        <fullName evidence="3">RRM domain-containing protein</fullName>
    </submittedName>
</protein>
<reference evidence="3" key="1">
    <citation type="submission" date="2017-02" db="UniProtKB">
        <authorList>
            <consortium name="WormBaseParasite"/>
        </authorList>
    </citation>
    <scope>IDENTIFICATION</scope>
</reference>
<dbReference type="AlphaFoldDB" id="A0A0N4ZH46"/>